<dbReference type="PANTHER" id="PTHR36407">
    <property type="entry name" value="MEDIATOR-ASSOCIATED PROTEIN 2"/>
    <property type="match status" value="1"/>
</dbReference>
<feature type="compositionally biased region" description="Low complexity" evidence="1">
    <location>
        <begin position="115"/>
        <end position="137"/>
    </location>
</feature>
<protein>
    <submittedName>
        <fullName evidence="2">Uncharacterized protein</fullName>
    </submittedName>
</protein>
<dbReference type="AlphaFoldDB" id="S8E944"/>
<gene>
    <name evidence="2" type="ORF">M569_02397</name>
</gene>
<evidence type="ECO:0000256" key="1">
    <source>
        <dbReference type="SAM" id="MobiDB-lite"/>
    </source>
</evidence>
<reference evidence="2 3" key="1">
    <citation type="journal article" date="2013" name="BMC Genomics">
        <title>The miniature genome of a carnivorous plant Genlisea aurea contains a low number of genes and short non-coding sequences.</title>
        <authorList>
            <person name="Leushkin E.V."/>
            <person name="Sutormin R.A."/>
            <person name="Nabieva E.R."/>
            <person name="Penin A.A."/>
            <person name="Kondrashov A.S."/>
            <person name="Logacheva M.D."/>
        </authorList>
    </citation>
    <scope>NUCLEOTIDE SEQUENCE [LARGE SCALE GENOMIC DNA]</scope>
</reference>
<keyword evidence="3" id="KW-1185">Reference proteome</keyword>
<dbReference type="EMBL" id="AUSU01000864">
    <property type="protein sequence ID" value="EPS72363.1"/>
    <property type="molecule type" value="Genomic_DNA"/>
</dbReference>
<feature type="non-terminal residue" evidence="2">
    <location>
        <position position="144"/>
    </location>
</feature>
<dbReference type="OrthoDB" id="1892825at2759"/>
<evidence type="ECO:0000313" key="3">
    <source>
        <dbReference type="Proteomes" id="UP000015453"/>
    </source>
</evidence>
<dbReference type="Proteomes" id="UP000015453">
    <property type="component" value="Unassembled WGS sequence"/>
</dbReference>
<evidence type="ECO:0000313" key="2">
    <source>
        <dbReference type="EMBL" id="EPS72363.1"/>
    </source>
</evidence>
<accession>S8E944</accession>
<organism evidence="2 3">
    <name type="scientific">Genlisea aurea</name>
    <dbReference type="NCBI Taxonomy" id="192259"/>
    <lineage>
        <taxon>Eukaryota</taxon>
        <taxon>Viridiplantae</taxon>
        <taxon>Streptophyta</taxon>
        <taxon>Embryophyta</taxon>
        <taxon>Tracheophyta</taxon>
        <taxon>Spermatophyta</taxon>
        <taxon>Magnoliopsida</taxon>
        <taxon>eudicotyledons</taxon>
        <taxon>Gunneridae</taxon>
        <taxon>Pentapetalae</taxon>
        <taxon>asterids</taxon>
        <taxon>lamiids</taxon>
        <taxon>Lamiales</taxon>
        <taxon>Lentibulariaceae</taxon>
        <taxon>Genlisea</taxon>
    </lineage>
</organism>
<proteinExistence type="predicted"/>
<name>S8E944_9LAMI</name>
<feature type="non-terminal residue" evidence="2">
    <location>
        <position position="1"/>
    </location>
</feature>
<sequence>YQLPEKDYAEVAKDSLTHIEQEDLTEVWLFQWPKSQYPVFNGKEVSLKLNAYGELGSVEDSEGKCHELMSNNTRGPHVVAFSPCDCGSEYRIGGKISRHVSLVRYPEPEELKTWNSNRSNHPSSSTSNLSSGRRSSNPTRTSNP</sequence>
<dbReference type="PANTHER" id="PTHR36407:SF1">
    <property type="entry name" value="MEDIATOR-ASSOCIATED PROTEIN 2"/>
    <property type="match status" value="1"/>
</dbReference>
<feature type="region of interest" description="Disordered" evidence="1">
    <location>
        <begin position="109"/>
        <end position="144"/>
    </location>
</feature>
<dbReference type="InterPro" id="IPR038823">
    <property type="entry name" value="MED2_plant"/>
</dbReference>
<comment type="caution">
    <text evidence="2">The sequence shown here is derived from an EMBL/GenBank/DDBJ whole genome shotgun (WGS) entry which is preliminary data.</text>
</comment>